<keyword evidence="1" id="KW-0547">Nucleotide-binding</keyword>
<dbReference type="Pfam" id="PF00071">
    <property type="entry name" value="Ras"/>
    <property type="match status" value="2"/>
</dbReference>
<gene>
    <name evidence="3" type="ORF">EZS28_004452</name>
</gene>
<dbReference type="SUPFAM" id="SSF52540">
    <property type="entry name" value="P-loop containing nucleoside triphosphate hydrolases"/>
    <property type="match status" value="1"/>
</dbReference>
<evidence type="ECO:0000313" key="4">
    <source>
        <dbReference type="Proteomes" id="UP000324800"/>
    </source>
</evidence>
<dbReference type="SMART" id="SM00174">
    <property type="entry name" value="RHO"/>
    <property type="match status" value="1"/>
</dbReference>
<evidence type="ECO:0000313" key="3">
    <source>
        <dbReference type="EMBL" id="KAA6400020.1"/>
    </source>
</evidence>
<dbReference type="GO" id="GO:0051301">
    <property type="term" value="P:cell division"/>
    <property type="evidence" value="ECO:0007669"/>
    <property type="project" value="UniProtKB-KW"/>
</dbReference>
<dbReference type="InterPro" id="IPR027417">
    <property type="entry name" value="P-loop_NTPase"/>
</dbReference>
<keyword evidence="2" id="KW-0342">GTP-binding</keyword>
<organism evidence="3 4">
    <name type="scientific">Streblomastix strix</name>
    <dbReference type="NCBI Taxonomy" id="222440"/>
    <lineage>
        <taxon>Eukaryota</taxon>
        <taxon>Metamonada</taxon>
        <taxon>Preaxostyla</taxon>
        <taxon>Oxymonadida</taxon>
        <taxon>Streblomastigidae</taxon>
        <taxon>Streblomastix</taxon>
    </lineage>
</organism>
<comment type="caution">
    <text evidence="3">The sequence shown here is derived from an EMBL/GenBank/DDBJ whole genome shotgun (WGS) entry which is preliminary data.</text>
</comment>
<sequence length="218" mass="24165">MSVPQGDKQIKLVIIGDGAVGKTCFLIMYAKGEYPSEYVPTYAPEVIILFLSFYDFFSSRKHNFIFCSVFDNYTSMVQVNGEEVILSLWDTAGQEEYAAMRLFSYDNTDIFLVCYAVNSENSLENVLKKWVPEAKSKSPKARFILIGTKSDLRGTALQNDSRFAQPERAKQIAKQIKAVGCLECSALKNIGVKEAFDVAILAAVRGEDTGGQSCCSVL</sequence>
<dbReference type="EMBL" id="SNRW01000635">
    <property type="protein sequence ID" value="KAA6400020.1"/>
    <property type="molecule type" value="Genomic_DNA"/>
</dbReference>
<dbReference type="OrthoDB" id="8830751at2759"/>
<dbReference type="InterPro" id="IPR005225">
    <property type="entry name" value="Small_GTP-bd"/>
</dbReference>
<dbReference type="NCBIfam" id="TIGR00231">
    <property type="entry name" value="small_GTP"/>
    <property type="match status" value="1"/>
</dbReference>
<evidence type="ECO:0000256" key="2">
    <source>
        <dbReference type="ARBA" id="ARBA00023134"/>
    </source>
</evidence>
<dbReference type="PROSITE" id="PS51420">
    <property type="entry name" value="RHO"/>
    <property type="match status" value="1"/>
</dbReference>
<keyword evidence="3" id="KW-0131">Cell cycle</keyword>
<dbReference type="SMART" id="SM00173">
    <property type="entry name" value="RAS"/>
    <property type="match status" value="1"/>
</dbReference>
<dbReference type="GO" id="GO:0003924">
    <property type="term" value="F:GTPase activity"/>
    <property type="evidence" value="ECO:0007669"/>
    <property type="project" value="InterPro"/>
</dbReference>
<dbReference type="PANTHER" id="PTHR24072">
    <property type="entry name" value="RHO FAMILY GTPASE"/>
    <property type="match status" value="1"/>
</dbReference>
<proteinExistence type="predicted"/>
<dbReference type="InterPro" id="IPR001806">
    <property type="entry name" value="Small_GTPase"/>
</dbReference>
<dbReference type="InterPro" id="IPR003578">
    <property type="entry name" value="Small_GTPase_Rho"/>
</dbReference>
<dbReference type="PROSITE" id="PS51421">
    <property type="entry name" value="RAS"/>
    <property type="match status" value="1"/>
</dbReference>
<dbReference type="Gene3D" id="3.40.50.300">
    <property type="entry name" value="P-loop containing nucleotide triphosphate hydrolases"/>
    <property type="match status" value="1"/>
</dbReference>
<dbReference type="GO" id="GO:0007264">
    <property type="term" value="P:small GTPase-mediated signal transduction"/>
    <property type="evidence" value="ECO:0007669"/>
    <property type="project" value="InterPro"/>
</dbReference>
<dbReference type="AlphaFoldDB" id="A0A5J4WYT5"/>
<evidence type="ECO:0000256" key="1">
    <source>
        <dbReference type="ARBA" id="ARBA00022741"/>
    </source>
</evidence>
<dbReference type="GO" id="GO:0005525">
    <property type="term" value="F:GTP binding"/>
    <property type="evidence" value="ECO:0007669"/>
    <property type="project" value="UniProtKB-KW"/>
</dbReference>
<dbReference type="Proteomes" id="UP000324800">
    <property type="component" value="Unassembled WGS sequence"/>
</dbReference>
<dbReference type="CDD" id="cd00157">
    <property type="entry name" value="Rho"/>
    <property type="match status" value="1"/>
</dbReference>
<dbReference type="SMART" id="SM00175">
    <property type="entry name" value="RAB"/>
    <property type="match status" value="1"/>
</dbReference>
<reference evidence="3 4" key="1">
    <citation type="submission" date="2019-03" db="EMBL/GenBank/DDBJ databases">
        <title>Single cell metagenomics reveals metabolic interactions within the superorganism composed of flagellate Streblomastix strix and complex community of Bacteroidetes bacteria on its surface.</title>
        <authorList>
            <person name="Treitli S.C."/>
            <person name="Kolisko M."/>
            <person name="Husnik F."/>
            <person name="Keeling P."/>
            <person name="Hampl V."/>
        </authorList>
    </citation>
    <scope>NUCLEOTIDE SEQUENCE [LARGE SCALE GENOMIC DNA]</scope>
    <source>
        <strain evidence="3">ST1C</strain>
    </source>
</reference>
<protein>
    <submittedName>
        <fullName evidence="3">Putative Cell division control protein 42</fullName>
    </submittedName>
</protein>
<accession>A0A5J4WYT5</accession>
<name>A0A5J4WYT5_9EUKA</name>
<keyword evidence="3" id="KW-0132">Cell division</keyword>
<dbReference type="PROSITE" id="PS51419">
    <property type="entry name" value="RAB"/>
    <property type="match status" value="1"/>
</dbReference>
<dbReference type="PRINTS" id="PR00449">
    <property type="entry name" value="RASTRNSFRMNG"/>
</dbReference>